<evidence type="ECO:0000313" key="2">
    <source>
        <dbReference type="EMBL" id="ACB77032.1"/>
    </source>
</evidence>
<gene>
    <name evidence="2" type="ordered locus">Oter_3757</name>
</gene>
<dbReference type="EMBL" id="CP001032">
    <property type="protein sequence ID" value="ACB77032.1"/>
    <property type="molecule type" value="Genomic_DNA"/>
</dbReference>
<feature type="transmembrane region" description="Helical" evidence="1">
    <location>
        <begin position="46"/>
        <end position="72"/>
    </location>
</feature>
<dbReference type="STRING" id="452637.Oter_3757"/>
<name>B1ZYD4_OPITP</name>
<protein>
    <submittedName>
        <fullName evidence="2">Uncharacterized protein</fullName>
    </submittedName>
</protein>
<dbReference type="KEGG" id="ote:Oter_3757"/>
<dbReference type="RefSeq" id="WP_012376561.1">
    <property type="nucleotide sequence ID" value="NC_010571.1"/>
</dbReference>
<dbReference type="HOGENOM" id="CLU_2667521_0_0_0"/>
<evidence type="ECO:0000256" key="1">
    <source>
        <dbReference type="SAM" id="Phobius"/>
    </source>
</evidence>
<sequence>MGQKILGAGLLVAALILRYQFARARQRGYVGSRRRPITRERHRARFHLTLTGHALGALICFIAAFLCLTGAIHRG</sequence>
<dbReference type="Proteomes" id="UP000007013">
    <property type="component" value="Chromosome"/>
</dbReference>
<keyword evidence="1" id="KW-0812">Transmembrane</keyword>
<evidence type="ECO:0000313" key="3">
    <source>
        <dbReference type="Proteomes" id="UP000007013"/>
    </source>
</evidence>
<proteinExistence type="predicted"/>
<keyword evidence="1" id="KW-0472">Membrane</keyword>
<organism evidence="2 3">
    <name type="scientific">Opitutus terrae (strain DSM 11246 / JCM 15787 / PB90-1)</name>
    <dbReference type="NCBI Taxonomy" id="452637"/>
    <lineage>
        <taxon>Bacteria</taxon>
        <taxon>Pseudomonadati</taxon>
        <taxon>Verrucomicrobiota</taxon>
        <taxon>Opitutia</taxon>
        <taxon>Opitutales</taxon>
        <taxon>Opitutaceae</taxon>
        <taxon>Opitutus</taxon>
    </lineage>
</organism>
<keyword evidence="1" id="KW-1133">Transmembrane helix</keyword>
<keyword evidence="3" id="KW-1185">Reference proteome</keyword>
<dbReference type="AlphaFoldDB" id="B1ZYD4"/>
<accession>B1ZYD4</accession>
<reference evidence="2 3" key="1">
    <citation type="journal article" date="2011" name="J. Bacteriol.">
        <title>Genome sequence of the verrucomicrobium Opitutus terrae PB90-1, an abundant inhabitant of rice paddy soil ecosystems.</title>
        <authorList>
            <person name="van Passel M.W."/>
            <person name="Kant R."/>
            <person name="Palva A."/>
            <person name="Copeland A."/>
            <person name="Lucas S."/>
            <person name="Lapidus A."/>
            <person name="Glavina del Rio T."/>
            <person name="Pitluck S."/>
            <person name="Goltsman E."/>
            <person name="Clum A."/>
            <person name="Sun H."/>
            <person name="Schmutz J."/>
            <person name="Larimer F.W."/>
            <person name="Land M.L."/>
            <person name="Hauser L."/>
            <person name="Kyrpides N."/>
            <person name="Mikhailova N."/>
            <person name="Richardson P.P."/>
            <person name="Janssen P.H."/>
            <person name="de Vos W.M."/>
            <person name="Smidt H."/>
        </authorList>
    </citation>
    <scope>NUCLEOTIDE SEQUENCE [LARGE SCALE GENOMIC DNA]</scope>
    <source>
        <strain evidence="3">DSM 11246 / JCM 15787 / PB90-1</strain>
    </source>
</reference>